<dbReference type="InterPro" id="IPR033479">
    <property type="entry name" value="dCache_1"/>
</dbReference>
<dbReference type="Gene3D" id="3.60.40.10">
    <property type="entry name" value="PPM-type phosphatase domain"/>
    <property type="match status" value="1"/>
</dbReference>
<dbReference type="InterPro" id="IPR036457">
    <property type="entry name" value="PPM-type-like_dom_sf"/>
</dbReference>
<dbReference type="PANTHER" id="PTHR43156:SF2">
    <property type="entry name" value="STAGE II SPORULATION PROTEIN E"/>
    <property type="match status" value="1"/>
</dbReference>
<dbReference type="PROSITE" id="PS50885">
    <property type="entry name" value="HAMP"/>
    <property type="match status" value="1"/>
</dbReference>
<feature type="transmembrane region" description="Helical" evidence="8">
    <location>
        <begin position="281"/>
        <end position="304"/>
    </location>
</feature>
<sequence>MVALLFKTSLRWRLTLLISGSVVLPMFGTLLIASYQGSQILRKEAEDKLILQANSLAHKVTQWDEKVVQIMNNLNLQPAIQDMYGSEQEPVLQAGIAVYPDMYLINTLDTDGFNVARSDRKPLKYYGDRNYFKRAIAGQEVSREILLGRTLDKPAIVFSTPIKQTFYGEKPEIVGVLALAITLTEVTQQVQAIQVGKTGYAFVVDSQGKILAHPHSHQFKALQDFHEYPPVKSLINGRSGLLIFEDSDQNKWVSYSISLPNGWGAIVQQQKSEILTQVNQFWQFSIVLAVGVLIAVSGITWVIATQTIQPIRQLNRAVQLTAQGDLGQSVIAKKQDEIGLLAQSFNAMAHQLKDLFDQLEEKVKERTKELAKANQLITALNHKLTLENGRMEAELLILTEIQNMVLPKPEELQEIEELDIATYIQSATEVGGDYYDILPHPGGITFCIGDVTGHGLESGILMVMTQVAVRTLIESDSHNFIEILNILNKTLYKNIARMNSDKNITLSLINYANFHLIISGQHEEVIIGRANGTLERIDTMDLGLPIGLEEDITPFLNYLTLDLGPGDGVVLYTDGITEARNEAKRMYGIERLCDVLRQSWSHSSEEIKQAVLGDFNQFIGEVALRDDITLVIFKC</sequence>
<keyword evidence="3 8" id="KW-0812">Transmembrane</keyword>
<evidence type="ECO:0000313" key="11">
    <source>
        <dbReference type="Proteomes" id="UP001525890"/>
    </source>
</evidence>
<feature type="coiled-coil region" evidence="7">
    <location>
        <begin position="342"/>
        <end position="376"/>
    </location>
</feature>
<keyword evidence="2" id="KW-1003">Cell membrane</keyword>
<name>A0ABT2MWH3_9CYAN</name>
<dbReference type="Pfam" id="PF07228">
    <property type="entry name" value="SpoIIE"/>
    <property type="match status" value="1"/>
</dbReference>
<dbReference type="CDD" id="cd12912">
    <property type="entry name" value="PDC2_MCP_like"/>
    <property type="match status" value="1"/>
</dbReference>
<evidence type="ECO:0000256" key="1">
    <source>
        <dbReference type="ARBA" id="ARBA00004651"/>
    </source>
</evidence>
<keyword evidence="11" id="KW-1185">Reference proteome</keyword>
<dbReference type="SUPFAM" id="SSF103190">
    <property type="entry name" value="Sensory domain-like"/>
    <property type="match status" value="1"/>
</dbReference>
<dbReference type="InterPro" id="IPR052016">
    <property type="entry name" value="Bact_Sigma-Reg"/>
</dbReference>
<feature type="domain" description="HAMP" evidence="9">
    <location>
        <begin position="305"/>
        <end position="357"/>
    </location>
</feature>
<gene>
    <name evidence="10" type="ORF">NG799_21305</name>
</gene>
<evidence type="ECO:0000256" key="6">
    <source>
        <dbReference type="ARBA" id="ARBA00023136"/>
    </source>
</evidence>
<dbReference type="InterPro" id="IPR003660">
    <property type="entry name" value="HAMP_dom"/>
</dbReference>
<evidence type="ECO:0000256" key="7">
    <source>
        <dbReference type="SAM" id="Coils"/>
    </source>
</evidence>
<evidence type="ECO:0000256" key="8">
    <source>
        <dbReference type="SAM" id="Phobius"/>
    </source>
</evidence>
<evidence type="ECO:0000256" key="3">
    <source>
        <dbReference type="ARBA" id="ARBA00022692"/>
    </source>
</evidence>
<dbReference type="Proteomes" id="UP001525890">
    <property type="component" value="Unassembled WGS sequence"/>
</dbReference>
<evidence type="ECO:0000259" key="9">
    <source>
        <dbReference type="PROSITE" id="PS50885"/>
    </source>
</evidence>
<evidence type="ECO:0000256" key="2">
    <source>
        <dbReference type="ARBA" id="ARBA00022475"/>
    </source>
</evidence>
<dbReference type="Gene3D" id="3.30.450.20">
    <property type="entry name" value="PAS domain"/>
    <property type="match status" value="1"/>
</dbReference>
<keyword evidence="4" id="KW-0378">Hydrolase</keyword>
<dbReference type="PANTHER" id="PTHR43156">
    <property type="entry name" value="STAGE II SPORULATION PROTEIN E-RELATED"/>
    <property type="match status" value="1"/>
</dbReference>
<comment type="caution">
    <text evidence="10">The sequence shown here is derived from an EMBL/GenBank/DDBJ whole genome shotgun (WGS) entry which is preliminary data.</text>
</comment>
<dbReference type="InterPro" id="IPR001932">
    <property type="entry name" value="PPM-type_phosphatase-like_dom"/>
</dbReference>
<feature type="transmembrane region" description="Helical" evidence="8">
    <location>
        <begin position="12"/>
        <end position="33"/>
    </location>
</feature>
<dbReference type="Pfam" id="PF00672">
    <property type="entry name" value="HAMP"/>
    <property type="match status" value="1"/>
</dbReference>
<accession>A0ABT2MWH3</accession>
<organism evidence="10 11">
    <name type="scientific">Laspinema palackyanum D2a</name>
    <dbReference type="NCBI Taxonomy" id="2953684"/>
    <lineage>
        <taxon>Bacteria</taxon>
        <taxon>Bacillati</taxon>
        <taxon>Cyanobacteriota</taxon>
        <taxon>Cyanophyceae</taxon>
        <taxon>Oscillatoriophycideae</taxon>
        <taxon>Oscillatoriales</taxon>
        <taxon>Laspinemataceae</taxon>
        <taxon>Laspinema</taxon>
        <taxon>Laspinema palackyanum</taxon>
    </lineage>
</organism>
<dbReference type="Gene3D" id="6.10.340.10">
    <property type="match status" value="1"/>
</dbReference>
<comment type="subcellular location">
    <subcellularLocation>
        <location evidence="1">Cell membrane</location>
        <topology evidence="1">Multi-pass membrane protein</topology>
    </subcellularLocation>
</comment>
<reference evidence="10 11" key="1">
    <citation type="journal article" date="2022" name="Front. Microbiol.">
        <title>High genomic differentiation and limited gene flow indicate recent cryptic speciation within the genus Laspinema (cyanobacteria).</title>
        <authorList>
            <person name="Stanojkovic A."/>
            <person name="Skoupy S."/>
            <person name="Skaloud P."/>
            <person name="Dvorak P."/>
        </authorList>
    </citation>
    <scope>NUCLEOTIDE SEQUENCE [LARGE SCALE GENOMIC DNA]</scope>
    <source>
        <strain evidence="10 11">D2a</strain>
    </source>
</reference>
<evidence type="ECO:0000256" key="4">
    <source>
        <dbReference type="ARBA" id="ARBA00022801"/>
    </source>
</evidence>
<dbReference type="SMART" id="SM00331">
    <property type="entry name" value="PP2C_SIG"/>
    <property type="match status" value="1"/>
</dbReference>
<dbReference type="InterPro" id="IPR029151">
    <property type="entry name" value="Sensor-like_sf"/>
</dbReference>
<keyword evidence="5 8" id="KW-1133">Transmembrane helix</keyword>
<dbReference type="CDD" id="cd06225">
    <property type="entry name" value="HAMP"/>
    <property type="match status" value="1"/>
</dbReference>
<dbReference type="Pfam" id="PF02743">
    <property type="entry name" value="dCache_1"/>
    <property type="match status" value="1"/>
</dbReference>
<proteinExistence type="predicted"/>
<dbReference type="RefSeq" id="WP_368008331.1">
    <property type="nucleotide sequence ID" value="NZ_JAMXFF010000038.1"/>
</dbReference>
<dbReference type="CDD" id="cd12914">
    <property type="entry name" value="PDC1_DGC_like"/>
    <property type="match status" value="1"/>
</dbReference>
<keyword evidence="7" id="KW-0175">Coiled coil</keyword>
<evidence type="ECO:0000313" key="10">
    <source>
        <dbReference type="EMBL" id="MCT7968852.1"/>
    </source>
</evidence>
<protein>
    <submittedName>
        <fullName evidence="10">SpoIIE family protein phosphatase</fullName>
    </submittedName>
</protein>
<dbReference type="SMART" id="SM00304">
    <property type="entry name" value="HAMP"/>
    <property type="match status" value="1"/>
</dbReference>
<evidence type="ECO:0000256" key="5">
    <source>
        <dbReference type="ARBA" id="ARBA00022989"/>
    </source>
</evidence>
<dbReference type="SUPFAM" id="SSF158472">
    <property type="entry name" value="HAMP domain-like"/>
    <property type="match status" value="1"/>
</dbReference>
<keyword evidence="6 8" id="KW-0472">Membrane</keyword>
<dbReference type="EMBL" id="JAMXFF010000038">
    <property type="protein sequence ID" value="MCT7968852.1"/>
    <property type="molecule type" value="Genomic_DNA"/>
</dbReference>